<name>A0ABS3Z0R8_9BACT</name>
<evidence type="ECO:0000313" key="3">
    <source>
        <dbReference type="Proteomes" id="UP000677244"/>
    </source>
</evidence>
<keyword evidence="3" id="KW-1185">Reference proteome</keyword>
<feature type="domain" description="DUF6250" evidence="1">
    <location>
        <begin position="78"/>
        <end position="236"/>
    </location>
</feature>
<reference evidence="2 3" key="1">
    <citation type="submission" date="2021-03" db="EMBL/GenBank/DDBJ databases">
        <title>Assistant Professor.</title>
        <authorList>
            <person name="Huq M.A."/>
        </authorList>
    </citation>
    <scope>NUCLEOTIDE SEQUENCE [LARGE SCALE GENOMIC DNA]</scope>
    <source>
        <strain evidence="2 3">MAH-29</strain>
    </source>
</reference>
<organism evidence="2 3">
    <name type="scientific">Niastella soli</name>
    <dbReference type="NCBI Taxonomy" id="2821487"/>
    <lineage>
        <taxon>Bacteria</taxon>
        <taxon>Pseudomonadati</taxon>
        <taxon>Bacteroidota</taxon>
        <taxon>Chitinophagia</taxon>
        <taxon>Chitinophagales</taxon>
        <taxon>Chitinophagaceae</taxon>
        <taxon>Niastella</taxon>
    </lineage>
</organism>
<dbReference type="RefSeq" id="WP_209141807.1">
    <property type="nucleotide sequence ID" value="NZ_JAGHKO010000010.1"/>
</dbReference>
<evidence type="ECO:0000313" key="2">
    <source>
        <dbReference type="EMBL" id="MBO9203759.1"/>
    </source>
</evidence>
<protein>
    <recommendedName>
        <fullName evidence="1">DUF6250 domain-containing protein</fullName>
    </recommendedName>
</protein>
<dbReference type="SUPFAM" id="SSF49899">
    <property type="entry name" value="Concanavalin A-like lectins/glucanases"/>
    <property type="match status" value="1"/>
</dbReference>
<comment type="caution">
    <text evidence="2">The sequence shown here is derived from an EMBL/GenBank/DDBJ whole genome shotgun (WGS) entry which is preliminary data.</text>
</comment>
<dbReference type="Gene3D" id="2.60.120.200">
    <property type="match status" value="1"/>
</dbReference>
<evidence type="ECO:0000259" key="1">
    <source>
        <dbReference type="Pfam" id="PF19763"/>
    </source>
</evidence>
<dbReference type="EMBL" id="JAGHKO010000010">
    <property type="protein sequence ID" value="MBO9203759.1"/>
    <property type="molecule type" value="Genomic_DNA"/>
</dbReference>
<dbReference type="InterPro" id="IPR013320">
    <property type="entry name" value="ConA-like_dom_sf"/>
</dbReference>
<proteinExistence type="predicted"/>
<dbReference type="Proteomes" id="UP000677244">
    <property type="component" value="Unassembled WGS sequence"/>
</dbReference>
<accession>A0ABS3Z0R8</accession>
<dbReference type="InterPro" id="IPR046217">
    <property type="entry name" value="DUF6250"/>
</dbReference>
<dbReference type="Pfam" id="PF19763">
    <property type="entry name" value="DUF6250"/>
    <property type="match status" value="1"/>
</dbReference>
<sequence length="243" mass="27986">MKKRNISLAITFIGLFVFLTTITIAQQPQQATISLLTGGTLLYSDNFSNPIDVHRWFVEMAPEENSSVHTQNGKLVLNTKGGVTVWLNELLKKNIRIEYDREVVVAGGVNDRLSDLNNFWMAKDPRNEKLFTRNGILESYDSLQMYYVGMGGNTNRTTRFRKYKGNGERKLLQEYSDSVHLLQANKIYHIAIVVKNGNISYWVDGQCYFSYNDPEPLEEGYFGFRSTKSHQEISKFKVFQLEE</sequence>
<gene>
    <name evidence="2" type="ORF">J7I42_25975</name>
</gene>